<evidence type="ECO:0000256" key="4">
    <source>
        <dbReference type="ARBA" id="ARBA00022840"/>
    </source>
</evidence>
<keyword evidence="6 7" id="KW-0143">Chaperone</keyword>
<dbReference type="PROSITE" id="PS00329">
    <property type="entry name" value="HSP70_2"/>
    <property type="match status" value="1"/>
</dbReference>
<comment type="caution">
    <text evidence="11">The sequence shown here is derived from an EMBL/GenBank/DDBJ whole genome shotgun (WGS) entry which is preliminary data.</text>
</comment>
<comment type="similarity">
    <text evidence="1 7 8">Belongs to the heat shock protein 70 family.</text>
</comment>
<reference evidence="11 12" key="1">
    <citation type="journal article" date="2016" name="Nat. Commun.">
        <title>Thousands of microbial genomes shed light on interconnected biogeochemical processes in an aquifer system.</title>
        <authorList>
            <person name="Anantharaman K."/>
            <person name="Brown C.T."/>
            <person name="Hug L.A."/>
            <person name="Sharon I."/>
            <person name="Castelle C.J."/>
            <person name="Probst A.J."/>
            <person name="Thomas B.C."/>
            <person name="Singh A."/>
            <person name="Wilkins M.J."/>
            <person name="Karaoz U."/>
            <person name="Brodie E.L."/>
            <person name="Williams K.H."/>
            <person name="Hubbard S.S."/>
            <person name="Banfield J.F."/>
        </authorList>
    </citation>
    <scope>NUCLEOTIDE SEQUENCE [LARGE SCALE GENOMIC DNA]</scope>
</reference>
<dbReference type="HAMAP" id="MF_00332">
    <property type="entry name" value="DnaK"/>
    <property type="match status" value="1"/>
</dbReference>
<dbReference type="NCBIfam" id="TIGR02350">
    <property type="entry name" value="prok_dnaK"/>
    <property type="match status" value="1"/>
</dbReference>
<dbReference type="STRING" id="1802593.A2172_01170"/>
<accession>A0A1G1W8Y2</accession>
<evidence type="ECO:0000313" key="12">
    <source>
        <dbReference type="Proteomes" id="UP000176631"/>
    </source>
</evidence>
<dbReference type="GO" id="GO:0005524">
    <property type="term" value="F:ATP binding"/>
    <property type="evidence" value="ECO:0007669"/>
    <property type="project" value="UniProtKB-UniRule"/>
</dbReference>
<dbReference type="PANTHER" id="PTHR19375">
    <property type="entry name" value="HEAT SHOCK PROTEIN 70KDA"/>
    <property type="match status" value="1"/>
</dbReference>
<keyword evidence="3 7" id="KW-0547">Nucleotide-binding</keyword>
<dbReference type="InterPro" id="IPR018181">
    <property type="entry name" value="Heat_shock_70_CS"/>
</dbReference>
<dbReference type="SUPFAM" id="SSF53067">
    <property type="entry name" value="Actin-like ATPase domain"/>
    <property type="match status" value="2"/>
</dbReference>
<feature type="region of interest" description="Disordered" evidence="10">
    <location>
        <begin position="589"/>
        <end position="650"/>
    </location>
</feature>
<evidence type="ECO:0000256" key="5">
    <source>
        <dbReference type="ARBA" id="ARBA00023016"/>
    </source>
</evidence>
<dbReference type="GO" id="GO:0140662">
    <property type="term" value="F:ATP-dependent protein folding chaperone"/>
    <property type="evidence" value="ECO:0007669"/>
    <property type="project" value="InterPro"/>
</dbReference>
<dbReference type="Gene3D" id="2.60.34.10">
    <property type="entry name" value="Substrate Binding Domain Of DNAk, Chain A, domain 1"/>
    <property type="match status" value="1"/>
</dbReference>
<dbReference type="Gene3D" id="3.90.640.10">
    <property type="entry name" value="Actin, Chain A, domain 4"/>
    <property type="match status" value="1"/>
</dbReference>
<feature type="modified residue" description="Phosphothreonine; by autocatalysis" evidence="7">
    <location>
        <position position="195"/>
    </location>
</feature>
<dbReference type="Gene3D" id="3.30.420.40">
    <property type="match status" value="2"/>
</dbReference>
<dbReference type="EMBL" id="MHCP01000015">
    <property type="protein sequence ID" value="OGY24138.1"/>
    <property type="molecule type" value="Genomic_DNA"/>
</dbReference>
<proteinExistence type="evidence at transcript level"/>
<dbReference type="GO" id="GO:0051082">
    <property type="term" value="F:unfolded protein binding"/>
    <property type="evidence" value="ECO:0007669"/>
    <property type="project" value="InterPro"/>
</dbReference>
<evidence type="ECO:0000256" key="8">
    <source>
        <dbReference type="RuleBase" id="RU003322"/>
    </source>
</evidence>
<comment type="function">
    <text evidence="7">Acts as a chaperone.</text>
</comment>
<dbReference type="PROSITE" id="PS01036">
    <property type="entry name" value="HSP70_3"/>
    <property type="match status" value="1"/>
</dbReference>
<dbReference type="InterPro" id="IPR013126">
    <property type="entry name" value="Hsp_70_fam"/>
</dbReference>
<dbReference type="PROSITE" id="PS00297">
    <property type="entry name" value="HSP70_1"/>
    <property type="match status" value="1"/>
</dbReference>
<dbReference type="InterPro" id="IPR029047">
    <property type="entry name" value="HSP70_peptide-bd_sf"/>
</dbReference>
<feature type="compositionally biased region" description="Basic and acidic residues" evidence="10">
    <location>
        <begin position="624"/>
        <end position="636"/>
    </location>
</feature>
<comment type="induction">
    <text evidence="7">By stress conditions e.g. heat shock.</text>
</comment>
<evidence type="ECO:0000313" key="11">
    <source>
        <dbReference type="EMBL" id="OGY24138.1"/>
    </source>
</evidence>
<evidence type="ECO:0000256" key="7">
    <source>
        <dbReference type="HAMAP-Rule" id="MF_00332"/>
    </source>
</evidence>
<keyword evidence="5 7" id="KW-0346">Stress response</keyword>
<dbReference type="FunFam" id="3.30.420.40:FF:000004">
    <property type="entry name" value="Molecular chaperone DnaK"/>
    <property type="match status" value="1"/>
</dbReference>
<keyword evidence="9" id="KW-0175">Coiled coil</keyword>
<feature type="coiled-coil region" evidence="9">
    <location>
        <begin position="244"/>
        <end position="271"/>
    </location>
</feature>
<protein>
    <recommendedName>
        <fullName evidence="7">Chaperone protein DnaK</fullName>
    </recommendedName>
    <alternativeName>
        <fullName evidence="7">HSP70</fullName>
    </alternativeName>
    <alternativeName>
        <fullName evidence="7">Heat shock 70 kDa protein</fullName>
    </alternativeName>
    <alternativeName>
        <fullName evidence="7">Heat shock protein 70</fullName>
    </alternativeName>
</protein>
<evidence type="ECO:0000256" key="10">
    <source>
        <dbReference type="SAM" id="MobiDB-lite"/>
    </source>
</evidence>
<feature type="compositionally biased region" description="Polar residues" evidence="10">
    <location>
        <begin position="589"/>
        <end position="599"/>
    </location>
</feature>
<evidence type="ECO:0000256" key="1">
    <source>
        <dbReference type="ARBA" id="ARBA00007381"/>
    </source>
</evidence>
<name>A0A1G1W8Y2_9BACT</name>
<evidence type="ECO:0000256" key="6">
    <source>
        <dbReference type="ARBA" id="ARBA00023186"/>
    </source>
</evidence>
<dbReference type="InterPro" id="IPR012725">
    <property type="entry name" value="Chaperone_DnaK"/>
</dbReference>
<keyword evidence="2 7" id="KW-0597">Phosphoprotein</keyword>
<evidence type="ECO:0000256" key="2">
    <source>
        <dbReference type="ARBA" id="ARBA00022553"/>
    </source>
</evidence>
<dbReference type="SUPFAM" id="SSF100934">
    <property type="entry name" value="Heat shock protein 70kD (HSP70), C-terminal subdomain"/>
    <property type="match status" value="1"/>
</dbReference>
<organism evidence="11 12">
    <name type="scientific">Candidatus Woykebacteria bacterium RBG_13_40_15</name>
    <dbReference type="NCBI Taxonomy" id="1802593"/>
    <lineage>
        <taxon>Bacteria</taxon>
        <taxon>Candidatus Woykeibacteriota</taxon>
    </lineage>
</organism>
<dbReference type="Gene3D" id="1.20.1270.10">
    <property type="match status" value="1"/>
</dbReference>
<dbReference type="SUPFAM" id="SSF100920">
    <property type="entry name" value="Heat shock protein 70kD (HSP70), peptide-binding domain"/>
    <property type="match status" value="1"/>
</dbReference>
<dbReference type="NCBIfam" id="NF001413">
    <property type="entry name" value="PRK00290.1"/>
    <property type="match status" value="1"/>
</dbReference>
<dbReference type="CDD" id="cd10234">
    <property type="entry name" value="ASKHA_NBD_HSP70_DnaK-like"/>
    <property type="match status" value="1"/>
</dbReference>
<dbReference type="AlphaFoldDB" id="A0A1G1W8Y2"/>
<dbReference type="PRINTS" id="PR00301">
    <property type="entry name" value="HEATSHOCK70"/>
</dbReference>
<dbReference type="FunFam" id="3.90.640.10:FF:000003">
    <property type="entry name" value="Molecular chaperone DnaK"/>
    <property type="match status" value="1"/>
</dbReference>
<dbReference type="NCBIfam" id="NF003520">
    <property type="entry name" value="PRK05183.1"/>
    <property type="match status" value="1"/>
</dbReference>
<feature type="compositionally biased region" description="Basic and acidic residues" evidence="10">
    <location>
        <begin position="602"/>
        <end position="614"/>
    </location>
</feature>
<sequence length="650" mass="69825">MGKTIGIDLGTTNSAVAVVEGGQPKVIHSAEGENIIPSVVDPVKHIAGRVAKRQQIVNPKDTIFSIKRLMGRRFKDESVQYDIRWLPYTIKEGKDSVAVVEVQGKEYIPQEISAMVLQKIKADAESYLGEKVTEAVITVPAYFDDSQRQATKQAGEIAGLEVKRIINEPTAAALAYGLDKEKAHTIAVYDLGGGTFDITILEIGEGVFEVKSTAGDTHLGGDDFDQKVLSYLIDEFKKEQGIDLSGDKQALQRLRDAAEKAKVELSSTAEAEINIPFITADSSGPKHLVTKLTRAKLESLTGDLVEKSFDAVKQALKDAKLEPSKIDEIVLVGGQTRMPAVAEKVKSFFGKEAHKGINPDEVVAVGAAIQGAVLAGEMKEMVLLDVTPLSLGVETLGGVMTTLIARNTTVPTAKTDVFSTAADNQTSVEIHVLQGERPMAADNKSLGRFILEGIPPAPRGIPQVEVTYDIDANGILNVTAKDKATGKEQSIKITGSTGLSKDEIDKMQKEAESNAAEDAKRKELIEARNIADSLVYTAEKSIKDAGDKLPADVKTEVEEKVKAAKEAIAGDDLEKIKKATDELGASLQKIGSSMYQTPPGSDKTESSPQDEIKAEGATTEDTEKETGSTEEKKDGPVEGEVVDEDKDKKE</sequence>
<dbReference type="FunFam" id="1.20.1270.10:FF:000001">
    <property type="entry name" value="Molecular chaperone DnaK"/>
    <property type="match status" value="1"/>
</dbReference>
<dbReference type="Pfam" id="PF00012">
    <property type="entry name" value="HSP70"/>
    <property type="match status" value="1"/>
</dbReference>
<dbReference type="InterPro" id="IPR029048">
    <property type="entry name" value="HSP70_C_sf"/>
</dbReference>
<gene>
    <name evidence="7" type="primary">dnaK</name>
    <name evidence="11" type="ORF">A2172_01170</name>
</gene>
<dbReference type="InterPro" id="IPR043129">
    <property type="entry name" value="ATPase_NBD"/>
</dbReference>
<dbReference type="Proteomes" id="UP000176631">
    <property type="component" value="Unassembled WGS sequence"/>
</dbReference>
<evidence type="ECO:0000256" key="9">
    <source>
        <dbReference type="SAM" id="Coils"/>
    </source>
</evidence>
<keyword evidence="4 7" id="KW-0067">ATP-binding</keyword>
<dbReference type="FunFam" id="2.60.34.10:FF:000014">
    <property type="entry name" value="Chaperone protein DnaK HSP70"/>
    <property type="match status" value="1"/>
</dbReference>
<evidence type="ECO:0000256" key="3">
    <source>
        <dbReference type="ARBA" id="ARBA00022741"/>
    </source>
</evidence>